<dbReference type="SUPFAM" id="SSF52540">
    <property type="entry name" value="P-loop containing nucleoside triphosphate hydrolases"/>
    <property type="match status" value="1"/>
</dbReference>
<dbReference type="PANTHER" id="PTHR19879:SF9">
    <property type="entry name" value="TRANSCRIPTION INITIATION FACTOR TFIID SUBUNIT 5"/>
    <property type="match status" value="1"/>
</dbReference>
<feature type="repeat" description="WD" evidence="3">
    <location>
        <begin position="854"/>
        <end position="888"/>
    </location>
</feature>
<feature type="repeat" description="WD" evidence="3">
    <location>
        <begin position="690"/>
        <end position="724"/>
    </location>
</feature>
<evidence type="ECO:0000256" key="4">
    <source>
        <dbReference type="PROSITE-ProRule" id="PRU00339"/>
    </source>
</evidence>
<dbReference type="InterPro" id="IPR027417">
    <property type="entry name" value="P-loop_NTPase"/>
</dbReference>
<evidence type="ECO:0000256" key="2">
    <source>
        <dbReference type="ARBA" id="ARBA00022737"/>
    </source>
</evidence>
<gene>
    <name evidence="6" type="ORF">PA905_35650</name>
</gene>
<dbReference type="InterPro" id="IPR015943">
    <property type="entry name" value="WD40/YVTN_repeat-like_dom_sf"/>
</dbReference>
<proteinExistence type="predicted"/>
<dbReference type="PANTHER" id="PTHR19879">
    <property type="entry name" value="TRANSCRIPTION INITIATION FACTOR TFIID"/>
    <property type="match status" value="1"/>
</dbReference>
<feature type="repeat" description="WD" evidence="3">
    <location>
        <begin position="895"/>
        <end position="936"/>
    </location>
</feature>
<reference evidence="7" key="1">
    <citation type="submission" date="2019-02" db="EMBL/GenBank/DDBJ databases">
        <title>Draft genome sequence of Planktothrix agardhii NIES-905.</title>
        <authorList>
            <person name="Yamaguchi H."/>
            <person name="Suzuki S."/>
            <person name="Kawachi M."/>
        </authorList>
    </citation>
    <scope>NUCLEOTIDE SEQUENCE [LARGE SCALE GENOMIC DNA]</scope>
    <source>
        <strain evidence="7">CCAP 1459/11A</strain>
    </source>
</reference>
<dbReference type="EMBL" id="BJCD01000008">
    <property type="protein sequence ID" value="GCL34384.1"/>
    <property type="molecule type" value="Genomic_DNA"/>
</dbReference>
<dbReference type="PROSITE" id="PS50082">
    <property type="entry name" value="WD_REPEATS_2"/>
    <property type="match status" value="8"/>
</dbReference>
<dbReference type="CDD" id="cd00200">
    <property type="entry name" value="WD40"/>
    <property type="match status" value="1"/>
</dbReference>
<sequence length="1185" mass="132438">MKICYYSIDFFCKRSINQSRTIIYNYYYQEQTVITATEENVNDNLLCPYQGLYHFSPENAEYFFGREVFVENLFQYTETRNFIPILGASGSGKSSVILAGLVPKLVKIGHWQFTHFRPGNDPFHALAQALVPLYVKNLDETDRIAQARKLAGYFQDNTILLSDVFSTIQGNYPNNRILLIADQFEELYTLCNDEQTRRNFLDILLNTFKSFAEKSSLSTVLVGTMRADFLGNALSYRPLADVLQKGNIMLGPMNEKELKDIIEKPAQKLGVSFEGGLVERILRDVDKEPGNLPLLEFALTELWNKRKGKQLTHNAYQEIGEVSGALTCYADSEFSKLKPEQQQQVRRIFVQLVRPGAGTEDTRRVATKAELNDSNWNLVKQLADARLVVTSRTVITREITDNSQQQPQQLKEQETVEVVHEALIKNWGQLRQWMATDREFRTWQERLRAAMNYWQEKNQDQGLLLRGAALVQASEQLKTRRDELSQDELEFIQLSQELYEKEEKQKQKQRQQIVGGSIAFAVIVALLGVWSEVQRRKAFIGEENANFRTEIATLQPRLNSTLPVQMDVIKLNQKLKQAQAPTIDIQLQGTDLLRQIVDWPGQKPINSLDGHENSVIGVTFSPDGKFIASGSWDNTVKLWKLDGTLVTTLKGHENSVNSVAFSPDGKFIASGSQDDTVKLWKLDGTLVTTLKGHESDVLGVAFSPDGKFIASGSWDNIVKLWKLDGTLVTTLKGHENSVLGVAFSPDGKFIASGSCDKTVKLWKLDGTLVTTLKGHENVVSSVAFSPDGKFIASGSWDNIVKLWKLDGTLVTTLKGHENVVSSVAFSPDGKFIASGSSDKTVKLWKLDGTLVTTLKGHENVVSSVAFSPDGKFIASGSWDKTVKLWKLDGTLVTTLKGHESDVLGVAFSPKGDVIASGSGYNTVKLWNFNRDELLKHACSSITGYLRNNPNPSDDERRLCGEKASGKVLFLQGEKLAAEGKIKQAVSKFQQAAKLDSNFSLKLAAASLVLFGELLAENGKLDEAILGFQKALEFDPGLKFNPKTEVAKHRFKRGQQLIEDIEYIEFDEEAILAYNQAQELDPNLKISASDWNQLCWAGSINKEADQVIFACNKAVELDPKNGWVYNSRGLARTLTGDSKGAIEDFEIFVKSAGNAEEKKQRKAWIASLNKGKNPFTDEVLEQLRSN</sequence>
<dbReference type="InterPro" id="IPR011990">
    <property type="entry name" value="TPR-like_helical_dom_sf"/>
</dbReference>
<evidence type="ECO:0000313" key="6">
    <source>
        <dbReference type="EMBL" id="GCL34384.1"/>
    </source>
</evidence>
<feature type="repeat" description="TPR" evidence="4">
    <location>
        <begin position="1004"/>
        <end position="1037"/>
    </location>
</feature>
<dbReference type="Gene3D" id="1.25.40.10">
    <property type="entry name" value="Tetratricopeptide repeat domain"/>
    <property type="match status" value="2"/>
</dbReference>
<evidence type="ECO:0000313" key="7">
    <source>
        <dbReference type="Proteomes" id="UP000299794"/>
    </source>
</evidence>
<evidence type="ECO:0000256" key="3">
    <source>
        <dbReference type="PROSITE-ProRule" id="PRU00221"/>
    </source>
</evidence>
<dbReference type="PRINTS" id="PR00320">
    <property type="entry name" value="GPROTEINBRPT"/>
</dbReference>
<dbReference type="InterPro" id="IPR011044">
    <property type="entry name" value="Quino_amine_DH_bsu"/>
</dbReference>
<protein>
    <submittedName>
        <fullName evidence="6">WD-40 repeat-containing protein</fullName>
    </submittedName>
</protein>
<organism evidence="6 7">
    <name type="scientific">Planktothrix agardhii CCAP 1459/11A</name>
    <dbReference type="NCBI Taxonomy" id="282420"/>
    <lineage>
        <taxon>Bacteria</taxon>
        <taxon>Bacillati</taxon>
        <taxon>Cyanobacteriota</taxon>
        <taxon>Cyanophyceae</taxon>
        <taxon>Oscillatoriophycideae</taxon>
        <taxon>Oscillatoriales</taxon>
        <taxon>Microcoleaceae</taxon>
        <taxon>Planktothrix</taxon>
    </lineage>
</organism>
<dbReference type="SUPFAM" id="SSF50978">
    <property type="entry name" value="WD40 repeat-like"/>
    <property type="match status" value="1"/>
</dbReference>
<dbReference type="InterPro" id="IPR049052">
    <property type="entry name" value="nSTAND1"/>
</dbReference>
<dbReference type="InterPro" id="IPR001680">
    <property type="entry name" value="WD40_rpt"/>
</dbReference>
<evidence type="ECO:0000256" key="1">
    <source>
        <dbReference type="ARBA" id="ARBA00022574"/>
    </source>
</evidence>
<feature type="repeat" description="WD" evidence="3">
    <location>
        <begin position="772"/>
        <end position="806"/>
    </location>
</feature>
<dbReference type="AlphaFoldDB" id="A0A479ZX02"/>
<feature type="repeat" description="WD" evidence="3">
    <location>
        <begin position="608"/>
        <end position="642"/>
    </location>
</feature>
<dbReference type="RefSeq" id="WP_237157110.1">
    <property type="nucleotide sequence ID" value="NZ_BJCD01000008.1"/>
</dbReference>
<dbReference type="Proteomes" id="UP000299794">
    <property type="component" value="Unassembled WGS sequence"/>
</dbReference>
<name>A0A479ZX02_PLAAG</name>
<dbReference type="InterPro" id="IPR020472">
    <property type="entry name" value="WD40_PAC1"/>
</dbReference>
<dbReference type="Pfam" id="PF20703">
    <property type="entry name" value="nSTAND1"/>
    <property type="match status" value="1"/>
</dbReference>
<feature type="domain" description="Novel STAND NTPase 1" evidence="5">
    <location>
        <begin position="48"/>
        <end position="461"/>
    </location>
</feature>
<feature type="repeat" description="WD" evidence="3">
    <location>
        <begin position="813"/>
        <end position="847"/>
    </location>
</feature>
<dbReference type="Pfam" id="PF00400">
    <property type="entry name" value="WD40"/>
    <property type="match status" value="8"/>
</dbReference>
<feature type="repeat" description="WD" evidence="3">
    <location>
        <begin position="649"/>
        <end position="683"/>
    </location>
</feature>
<dbReference type="SMART" id="SM00028">
    <property type="entry name" value="TPR"/>
    <property type="match status" value="4"/>
</dbReference>
<evidence type="ECO:0000259" key="5">
    <source>
        <dbReference type="Pfam" id="PF20703"/>
    </source>
</evidence>
<comment type="caution">
    <text evidence="6">The sequence shown here is derived from an EMBL/GenBank/DDBJ whole genome shotgun (WGS) entry which is preliminary data.</text>
</comment>
<dbReference type="SMART" id="SM00320">
    <property type="entry name" value="WD40"/>
    <property type="match status" value="8"/>
</dbReference>
<dbReference type="SUPFAM" id="SSF48452">
    <property type="entry name" value="TPR-like"/>
    <property type="match status" value="1"/>
</dbReference>
<dbReference type="SUPFAM" id="SSF50969">
    <property type="entry name" value="YVTN repeat-like/Quinoprotein amine dehydrogenase"/>
    <property type="match status" value="1"/>
</dbReference>
<dbReference type="InterPro" id="IPR019734">
    <property type="entry name" value="TPR_rpt"/>
</dbReference>
<feature type="repeat" description="WD" evidence="3">
    <location>
        <begin position="731"/>
        <end position="765"/>
    </location>
</feature>
<dbReference type="InterPro" id="IPR036322">
    <property type="entry name" value="WD40_repeat_dom_sf"/>
</dbReference>
<dbReference type="Gene3D" id="3.40.50.300">
    <property type="entry name" value="P-loop containing nucleotide triphosphate hydrolases"/>
    <property type="match status" value="1"/>
</dbReference>
<keyword evidence="1 3" id="KW-0853">WD repeat</keyword>
<accession>A0A479ZX02</accession>
<dbReference type="PROSITE" id="PS50005">
    <property type="entry name" value="TPR"/>
    <property type="match status" value="1"/>
</dbReference>
<keyword evidence="2" id="KW-0677">Repeat</keyword>
<keyword evidence="4" id="KW-0802">TPR repeat</keyword>
<dbReference type="Gene3D" id="2.130.10.10">
    <property type="entry name" value="YVTN repeat-like/Quinoprotein amine dehydrogenase"/>
    <property type="match status" value="3"/>
</dbReference>
<dbReference type="PROSITE" id="PS50294">
    <property type="entry name" value="WD_REPEATS_REGION"/>
    <property type="match status" value="8"/>
</dbReference>